<dbReference type="Gene3D" id="1.10.3970.10">
    <property type="entry name" value="BSD domain"/>
    <property type="match status" value="1"/>
</dbReference>
<proteinExistence type="inferred from homology"/>
<keyword evidence="3" id="KW-0677">Repeat</keyword>
<reference evidence="9 10" key="1">
    <citation type="submission" date="2014-04" db="EMBL/GenBank/DDBJ databases">
        <authorList>
            <consortium name="DOE Joint Genome Institute"/>
            <person name="Kuo A."/>
            <person name="Kohler A."/>
            <person name="Nagy L.G."/>
            <person name="Floudas D."/>
            <person name="Copeland A."/>
            <person name="Barry K.W."/>
            <person name="Cichocki N."/>
            <person name="Veneault-Fourrey C."/>
            <person name="LaButti K."/>
            <person name="Lindquist E.A."/>
            <person name="Lipzen A."/>
            <person name="Lundell T."/>
            <person name="Morin E."/>
            <person name="Murat C."/>
            <person name="Sun H."/>
            <person name="Tunlid A."/>
            <person name="Henrissat B."/>
            <person name="Grigoriev I.V."/>
            <person name="Hibbett D.S."/>
            <person name="Martin F."/>
            <person name="Nordberg H.P."/>
            <person name="Cantor M.N."/>
            <person name="Hua S.X."/>
        </authorList>
    </citation>
    <scope>NUCLEOTIDE SEQUENCE [LARGE SCALE GENOMIC DNA]</scope>
    <source>
        <strain evidence="9 10">LaAM-08-1</strain>
    </source>
</reference>
<reference evidence="10" key="2">
    <citation type="submission" date="2015-01" db="EMBL/GenBank/DDBJ databases">
        <title>Evolutionary Origins and Diversification of the Mycorrhizal Mutualists.</title>
        <authorList>
            <consortium name="DOE Joint Genome Institute"/>
            <consortium name="Mycorrhizal Genomics Consortium"/>
            <person name="Kohler A."/>
            <person name="Kuo A."/>
            <person name="Nagy L.G."/>
            <person name="Floudas D."/>
            <person name="Copeland A."/>
            <person name="Barry K.W."/>
            <person name="Cichocki N."/>
            <person name="Veneault-Fourrey C."/>
            <person name="LaButti K."/>
            <person name="Lindquist E.A."/>
            <person name="Lipzen A."/>
            <person name="Lundell T."/>
            <person name="Morin E."/>
            <person name="Murat C."/>
            <person name="Riley R."/>
            <person name="Ohm R."/>
            <person name="Sun H."/>
            <person name="Tunlid A."/>
            <person name="Henrissat B."/>
            <person name="Grigoriev I.V."/>
            <person name="Hibbett D.S."/>
            <person name="Martin F."/>
        </authorList>
    </citation>
    <scope>NUCLEOTIDE SEQUENCE [LARGE SCALE GENOMIC DNA]</scope>
    <source>
        <strain evidence="10">LaAM-08-1</strain>
    </source>
</reference>
<protein>
    <recommendedName>
        <fullName evidence="8">BSD domain-containing protein</fullName>
    </recommendedName>
</protein>
<dbReference type="PANTHER" id="PTHR12856">
    <property type="entry name" value="TRANSCRIPTION INITIATION FACTOR IIH-RELATED"/>
    <property type="match status" value="1"/>
</dbReference>
<dbReference type="SUPFAM" id="SSF140383">
    <property type="entry name" value="BSD domain-like"/>
    <property type="match status" value="2"/>
</dbReference>
<evidence type="ECO:0000313" key="9">
    <source>
        <dbReference type="EMBL" id="KIK09933.1"/>
    </source>
</evidence>
<dbReference type="GO" id="GO:0000439">
    <property type="term" value="C:transcription factor TFIIH core complex"/>
    <property type="evidence" value="ECO:0007669"/>
    <property type="project" value="InterPro"/>
</dbReference>
<dbReference type="PROSITE" id="PS50858">
    <property type="entry name" value="BSD"/>
    <property type="match status" value="1"/>
</dbReference>
<dbReference type="GO" id="GO:0006289">
    <property type="term" value="P:nucleotide-excision repair"/>
    <property type="evidence" value="ECO:0007669"/>
    <property type="project" value="InterPro"/>
</dbReference>
<evidence type="ECO:0000313" key="10">
    <source>
        <dbReference type="Proteomes" id="UP000054477"/>
    </source>
</evidence>
<dbReference type="EMBL" id="KN838537">
    <property type="protein sequence ID" value="KIK09933.1"/>
    <property type="molecule type" value="Genomic_DNA"/>
</dbReference>
<gene>
    <name evidence="9" type="ORF">K443DRAFT_636921</name>
</gene>
<keyword evidence="5" id="KW-0804">Transcription</keyword>
<evidence type="ECO:0000256" key="5">
    <source>
        <dbReference type="ARBA" id="ARBA00023163"/>
    </source>
</evidence>
<dbReference type="InterPro" id="IPR005607">
    <property type="entry name" value="BSD_dom"/>
</dbReference>
<dbReference type="Pfam" id="PF08567">
    <property type="entry name" value="PH_TFIIH"/>
    <property type="match status" value="1"/>
</dbReference>
<feature type="domain" description="BSD" evidence="8">
    <location>
        <begin position="229"/>
        <end position="281"/>
    </location>
</feature>
<evidence type="ECO:0000259" key="8">
    <source>
        <dbReference type="PROSITE" id="PS50858"/>
    </source>
</evidence>
<evidence type="ECO:0000256" key="2">
    <source>
        <dbReference type="ARBA" id="ARBA00009448"/>
    </source>
</evidence>
<dbReference type="STRING" id="1095629.A0A0C9YPH8"/>
<evidence type="ECO:0000256" key="3">
    <source>
        <dbReference type="ARBA" id="ARBA00022737"/>
    </source>
</evidence>
<keyword evidence="10" id="KW-1185">Reference proteome</keyword>
<dbReference type="Gene3D" id="6.10.140.1200">
    <property type="match status" value="1"/>
</dbReference>
<dbReference type="Pfam" id="PF03909">
    <property type="entry name" value="BSD"/>
    <property type="match status" value="1"/>
</dbReference>
<dbReference type="GO" id="GO:0006351">
    <property type="term" value="P:DNA-templated transcription"/>
    <property type="evidence" value="ECO:0007669"/>
    <property type="project" value="InterPro"/>
</dbReference>
<dbReference type="InterPro" id="IPR013876">
    <property type="entry name" value="TFIIH_BTF_p62_N"/>
</dbReference>
<dbReference type="InterPro" id="IPR035925">
    <property type="entry name" value="BSD_dom_sf"/>
</dbReference>
<sequence>MPTTVCKAKASFKKLSGLLELTDTHLQWTQDGKKSPSVRVPYAEAYSLFCSKEGASQVRLKLGLISDETGHNFTFTSPIANAEREEFKKALTPIITRNKLPVAPVARPPVTAAAAVPNGPFPVVPKVPLHQPIAPSRLPPSRAPSVLSDRRTTPVIAGTDPASDFRLRKRVLMSNPELGSLHKDLVMSGQITEAEFWDGREHLLLAQADTESQRKGKPGQLVDPRPETVDGEIKIKITPQLVHDIFDEYPVVAKAYSEHVPKNLSEEQFWRRYFQSKLFNTHRASIRSSATQHVVKADPIFDKYLEREDDELEPRRQRSDPAELFVNLGATLEDHGETGNEKDVTMRAGRQKGALPLIRKFNEHSERLLNSALGEIPSKRRRLDVEEDGYSEIDIEDLHDPEASTGIILEMKGYRQRYYEGRMLRPAAEEAAAEKSVDFRTVVREAKADLQEWDKQLTQLKIERKSGDSALLAMTQNVSARLDVRSKKNDIPDVLFRQMTTCQTAANEFLRQFWSASYPPLSELPSVSTATPAQRVAKATKMIGYLSKTHEKVQALVQSANTHSVEPARVEMAMKPVLNAVDHALAFHHSRTRTK</sequence>
<dbReference type="Proteomes" id="UP000054477">
    <property type="component" value="Unassembled WGS sequence"/>
</dbReference>
<comment type="similarity">
    <text evidence="2">Belongs to the TFB1 family.</text>
</comment>
<dbReference type="CDD" id="cd13229">
    <property type="entry name" value="PH_TFIIH"/>
    <property type="match status" value="1"/>
</dbReference>
<evidence type="ECO:0000256" key="6">
    <source>
        <dbReference type="ARBA" id="ARBA00023242"/>
    </source>
</evidence>
<dbReference type="InterPro" id="IPR011993">
    <property type="entry name" value="PH-like_dom_sf"/>
</dbReference>
<organism evidence="9 10">
    <name type="scientific">Laccaria amethystina LaAM-08-1</name>
    <dbReference type="NCBI Taxonomy" id="1095629"/>
    <lineage>
        <taxon>Eukaryota</taxon>
        <taxon>Fungi</taxon>
        <taxon>Dikarya</taxon>
        <taxon>Basidiomycota</taxon>
        <taxon>Agaricomycotina</taxon>
        <taxon>Agaricomycetes</taxon>
        <taxon>Agaricomycetidae</taxon>
        <taxon>Agaricales</taxon>
        <taxon>Agaricineae</taxon>
        <taxon>Hydnangiaceae</taxon>
        <taxon>Laccaria</taxon>
    </lineage>
</organism>
<evidence type="ECO:0000256" key="7">
    <source>
        <dbReference type="SAM" id="MobiDB-lite"/>
    </source>
</evidence>
<keyword evidence="6" id="KW-0539">Nucleus</keyword>
<dbReference type="SUPFAM" id="SSF50729">
    <property type="entry name" value="PH domain-like"/>
    <property type="match status" value="1"/>
</dbReference>
<evidence type="ECO:0000256" key="1">
    <source>
        <dbReference type="ARBA" id="ARBA00004123"/>
    </source>
</evidence>
<dbReference type="OrthoDB" id="360521at2759"/>
<evidence type="ECO:0000256" key="4">
    <source>
        <dbReference type="ARBA" id="ARBA00023015"/>
    </source>
</evidence>
<feature type="region of interest" description="Disordered" evidence="7">
    <location>
        <begin position="135"/>
        <end position="160"/>
    </location>
</feature>
<accession>A0A0C9YPH8</accession>
<dbReference type="InterPro" id="IPR027079">
    <property type="entry name" value="Tfb1/GTF2H1"/>
</dbReference>
<dbReference type="AlphaFoldDB" id="A0A0C9YPH8"/>
<name>A0A0C9YPH8_9AGAR</name>
<dbReference type="SMART" id="SM00751">
    <property type="entry name" value="BSD"/>
    <property type="match status" value="1"/>
</dbReference>
<dbReference type="Gene3D" id="2.30.29.30">
    <property type="entry name" value="Pleckstrin-homology domain (PH domain)/Phosphotyrosine-binding domain (PTB)"/>
    <property type="match status" value="1"/>
</dbReference>
<comment type="subcellular location">
    <subcellularLocation>
        <location evidence="1">Nucleus</location>
    </subcellularLocation>
</comment>
<dbReference type="HOGENOM" id="CLU_017639_3_0_1"/>
<keyword evidence="4" id="KW-0805">Transcription regulation</keyword>